<dbReference type="SUPFAM" id="SSF46785">
    <property type="entry name" value="Winged helix' DNA-binding domain"/>
    <property type="match status" value="1"/>
</dbReference>
<dbReference type="RefSeq" id="WP_197551048.1">
    <property type="nucleotide sequence ID" value="NZ_CP063213.1"/>
</dbReference>
<dbReference type="EMBL" id="CP063213">
    <property type="protein sequence ID" value="QOR45476.1"/>
    <property type="molecule type" value="Genomic_DNA"/>
</dbReference>
<keyword evidence="3" id="KW-1185">Reference proteome</keyword>
<protein>
    <submittedName>
        <fullName evidence="2">Helix-turn-helix domain-containing protein</fullName>
    </submittedName>
</protein>
<accession>A0A7M1QUE3</accession>
<dbReference type="Proteomes" id="UP000595053">
    <property type="component" value="Chromosome"/>
</dbReference>
<proteinExistence type="predicted"/>
<evidence type="ECO:0000313" key="2">
    <source>
        <dbReference type="EMBL" id="QOR45476.1"/>
    </source>
</evidence>
<reference evidence="2 3" key="1">
    <citation type="submission" date="2020-10" db="EMBL/GenBank/DDBJ databases">
        <title>Trueperella pecoris sp. nov. isolated from bovine and porcine specimens.</title>
        <authorList>
            <person name="Schoenecker L."/>
            <person name="Schnydrig P."/>
            <person name="Brodard I."/>
            <person name="Thomann A."/>
            <person name="Hemphill A."/>
            <person name="Rodriguez-Campos S."/>
            <person name="Perreten V."/>
            <person name="Jores J."/>
            <person name="Kittl S."/>
        </authorList>
    </citation>
    <scope>NUCLEOTIDE SEQUENCE [LARGE SCALE GENOMIC DNA]</scope>
    <source>
        <strain evidence="2 3">15A0121</strain>
    </source>
</reference>
<name>A0A7M1QUE3_9ACTO</name>
<evidence type="ECO:0000313" key="3">
    <source>
        <dbReference type="Proteomes" id="UP000595053"/>
    </source>
</evidence>
<dbReference type="InterPro" id="IPR036390">
    <property type="entry name" value="WH_DNA-bd_sf"/>
</dbReference>
<sequence>MGAKLAAWMLGQADKAGSARGLLVLSVLALHADEAGESIMSWAELCERTHISRSQLARELKELEDSGLVTRSVWKWGQANGATRYALALPDGVDLEEEVSPSGRVPSGDSPVMVQEEADIVPVQAGSLRIQDPLSPDGLRAMLVFAQAYGWDGISTTLGEALAVTVDTRLGWLIARRAGMERSQARADVLSRMWEAVRSHTQTILDARTNPWGVLVRIVARDVARADSQTVPEVLTGEVIEGDHLDHERGVGRVLLADIFDSWGGAHQQFLHVLVVAGVSQGLAFNATRRMLEIAVQASPALRITRARCDVDLRAMGLSEDAIGAWMGLVVGTRRGGDASSLVLHFASGGELTDEFRARVERLARLV</sequence>
<dbReference type="InterPro" id="IPR000835">
    <property type="entry name" value="HTH_MarR-typ"/>
</dbReference>
<dbReference type="AlphaFoldDB" id="A0A7M1QUE3"/>
<dbReference type="Pfam" id="PF12802">
    <property type="entry name" value="MarR_2"/>
    <property type="match status" value="1"/>
</dbReference>
<dbReference type="Gene3D" id="1.10.10.10">
    <property type="entry name" value="Winged helix-like DNA-binding domain superfamily/Winged helix DNA-binding domain"/>
    <property type="match status" value="1"/>
</dbReference>
<organism evidence="2 3">
    <name type="scientific">Trueperella pecoris</name>
    <dbReference type="NCBI Taxonomy" id="2733571"/>
    <lineage>
        <taxon>Bacteria</taxon>
        <taxon>Bacillati</taxon>
        <taxon>Actinomycetota</taxon>
        <taxon>Actinomycetes</taxon>
        <taxon>Actinomycetales</taxon>
        <taxon>Actinomycetaceae</taxon>
        <taxon>Trueperella</taxon>
    </lineage>
</organism>
<feature type="domain" description="HTH marR-type" evidence="1">
    <location>
        <begin position="24"/>
        <end position="71"/>
    </location>
</feature>
<dbReference type="InterPro" id="IPR036388">
    <property type="entry name" value="WH-like_DNA-bd_sf"/>
</dbReference>
<gene>
    <name evidence="2" type="ORF">INS88_09490</name>
</gene>
<evidence type="ECO:0000259" key="1">
    <source>
        <dbReference type="Pfam" id="PF12802"/>
    </source>
</evidence>